<keyword evidence="2" id="KW-0964">Secreted</keyword>
<sequence length="1158" mass="128982">MKIKIKQIFVSVMSLLLMITLISPSSVYAETYITGTKKHPTWWLADPSSGRRDDHEAELLINGERVFCIDAFTQFKSNQTMNLVDWSTVGISQDMAKELSLIAYFGTQIDGRKGDDWYAITQGLIWKVLHESQGHTDMCYVETNTNPDYPTTVRLWNEILSDVEQYKKTPSFSNTTVEVDADKSVTLTDTNNSLNGMFVKNDGGLNVSISGSNQLIISGNANADENTTITLQRNIDPSAIGTSLAFYNGKTQSVGMFKVKDPLQVKLKVKVNKFGTLELTKYNEDKSATVPNTYYHITGPNGYDKTLPTDKNGILKIERLPLGDYKAVETQAGDGYLINVQEFGFTIKANETTFIDPSNIEPTGKIELTKSIDTDKTNGLSGDAVIKDNTYGLYAKETITNKAGTKTFYKKDECISTKKTDTAGKITWNDLPLGKYYIKETASNDSLVLNKDVIDVELKYQNQTVSKVIEKKDTSNRVNMQKIQVFKSGEKDGISGLVKGLQGCEFTFKLKNEVDHVGWDNATTYAQITTDKNGIANTPYLPYGQYLVKETVTPKDYITAPDFTVSVTDDYSEYTDVEQVKRININNRPFTSYLKLIKVDKDSGKTVTLNSAEFKIKDSKGNYVVQKVGGKKYDTFTTNSKNQLTVLFGDKGEVTLPLQLEAGDYSIDEVKTPDGFLALEEPVIFTITNQYDYDKDEDEDPILVVKVENSQPKGKIILQKTDEETGKVLANVEYELTVKNTIQDMIDGSVRFAKGAVVAKGKTDKNGQIVIDGLFMGEYQLKETLTNEGYVLSEEIHDIVFEQTDLTTKEYVINVDVTNIAPTGEIHLIKTDKDSEELLSGVIYQLTTKEDIYSLDGHNTLIYEAGQTVSIDISENGYYMTNELGEINISNLPLGKYQLKEIAPLEGYYTDKTEYEIDLSYDHSDKIIYTKTLNVTNTKSTVEISKVDATSSKELAGAHLSLYDKDNNLIEKWISTDEPHIIRGLKINEEYRLHEDLAPLGYATASDITFTVTDDTVTKVTMEDEITKIDISKVDATTGEEIEGAKLTVTDKETGEVIDSWISVKEPHRITGLVVGKTYILHEESAPQGYLVASDVEFTVLDSGEVQKVVMKDELAPVVVQTGDSSHVELYAILAVLSLGVAALYIHLKKKNSDDSDE</sequence>
<dbReference type="RefSeq" id="WP_008787754.1">
    <property type="nucleotide sequence ID" value="NZ_QUSL01000020.1"/>
</dbReference>
<dbReference type="EMBL" id="QUSL01000020">
    <property type="protein sequence ID" value="RGD83814.1"/>
    <property type="molecule type" value="Genomic_DNA"/>
</dbReference>
<organism evidence="7 8">
    <name type="scientific">Thomasclavelia ramosa</name>
    <dbReference type="NCBI Taxonomy" id="1547"/>
    <lineage>
        <taxon>Bacteria</taxon>
        <taxon>Bacillati</taxon>
        <taxon>Bacillota</taxon>
        <taxon>Erysipelotrichia</taxon>
        <taxon>Erysipelotrichales</taxon>
        <taxon>Coprobacillaceae</taxon>
        <taxon>Thomasclavelia</taxon>
    </lineage>
</organism>
<feature type="domain" description="SpaA-like prealbumin fold" evidence="6">
    <location>
        <begin position="714"/>
        <end position="809"/>
    </location>
</feature>
<dbReference type="GeneID" id="78228950"/>
<feature type="domain" description="SpaA-like prealbumin fold" evidence="6">
    <location>
        <begin position="824"/>
        <end position="923"/>
    </location>
</feature>
<dbReference type="Gene3D" id="2.60.40.10">
    <property type="entry name" value="Immunoglobulins"/>
    <property type="match status" value="8"/>
</dbReference>
<evidence type="ECO:0000256" key="4">
    <source>
        <dbReference type="SAM" id="SignalP"/>
    </source>
</evidence>
<evidence type="ECO:0000313" key="8">
    <source>
        <dbReference type="Proteomes" id="UP000261032"/>
    </source>
</evidence>
<dbReference type="InterPro" id="IPR041033">
    <property type="entry name" value="SpaA_PFL_dom_1"/>
</dbReference>
<comment type="similarity">
    <text evidence="1">Belongs to the serine-aspartate repeat-containing protein (SDr) family.</text>
</comment>
<proteinExistence type="inferred from homology"/>
<comment type="caution">
    <text evidence="7">The sequence shown here is derived from an EMBL/GenBank/DDBJ whole genome shotgun (WGS) entry which is preliminary data.</text>
</comment>
<dbReference type="AlphaFoldDB" id="A0A3E3EBB9"/>
<dbReference type="Pfam" id="PF08341">
    <property type="entry name" value="TED"/>
    <property type="match status" value="1"/>
</dbReference>
<evidence type="ECO:0000256" key="1">
    <source>
        <dbReference type="ARBA" id="ARBA00007257"/>
    </source>
</evidence>
<evidence type="ECO:0000313" key="7">
    <source>
        <dbReference type="EMBL" id="RGD83814.1"/>
    </source>
</evidence>
<evidence type="ECO:0000259" key="5">
    <source>
        <dbReference type="Pfam" id="PF08341"/>
    </source>
</evidence>
<name>A0A3E3EBB9_9FIRM</name>
<feature type="domain" description="SpaA-like prealbumin fold" evidence="6">
    <location>
        <begin position="400"/>
        <end position="471"/>
    </location>
</feature>
<dbReference type="PANTHER" id="PTHR36108:SF13">
    <property type="entry name" value="COLOSSIN-B-RELATED"/>
    <property type="match status" value="1"/>
</dbReference>
<feature type="signal peptide" evidence="4">
    <location>
        <begin position="1"/>
        <end position="29"/>
    </location>
</feature>
<feature type="domain" description="Thioester" evidence="5">
    <location>
        <begin position="65"/>
        <end position="164"/>
    </location>
</feature>
<feature type="domain" description="SpaA-like prealbumin fold" evidence="6">
    <location>
        <begin position="499"/>
        <end position="574"/>
    </location>
</feature>
<dbReference type="PANTHER" id="PTHR36108">
    <property type="entry name" value="COLOSSIN-B-RELATED"/>
    <property type="match status" value="1"/>
</dbReference>
<feature type="domain" description="SpaA-like prealbumin fold" evidence="6">
    <location>
        <begin position="275"/>
        <end position="356"/>
    </location>
</feature>
<evidence type="ECO:0000259" key="6">
    <source>
        <dbReference type="Pfam" id="PF17802"/>
    </source>
</evidence>
<protein>
    <recommendedName>
        <fullName evidence="9">Cna protein B-type domain protein</fullName>
    </recommendedName>
</protein>
<feature type="domain" description="SpaA-like prealbumin fold" evidence="6">
    <location>
        <begin position="941"/>
        <end position="1025"/>
    </location>
</feature>
<dbReference type="InterPro" id="IPR013552">
    <property type="entry name" value="Thioester_dom"/>
</dbReference>
<evidence type="ECO:0000256" key="3">
    <source>
        <dbReference type="ARBA" id="ARBA00022729"/>
    </source>
</evidence>
<feature type="domain" description="SpaA-like prealbumin fold" evidence="6">
    <location>
        <begin position="594"/>
        <end position="690"/>
    </location>
</feature>
<dbReference type="Pfam" id="PF17802">
    <property type="entry name" value="SpaA"/>
    <property type="match status" value="8"/>
</dbReference>
<evidence type="ECO:0000256" key="2">
    <source>
        <dbReference type="ARBA" id="ARBA00022525"/>
    </source>
</evidence>
<dbReference type="InterPro" id="IPR013783">
    <property type="entry name" value="Ig-like_fold"/>
</dbReference>
<dbReference type="Proteomes" id="UP000261032">
    <property type="component" value="Unassembled WGS sequence"/>
</dbReference>
<evidence type="ECO:0008006" key="9">
    <source>
        <dbReference type="Google" id="ProtNLM"/>
    </source>
</evidence>
<gene>
    <name evidence="7" type="ORF">DXB93_12335</name>
</gene>
<keyword evidence="3 4" id="KW-0732">Signal</keyword>
<accession>A0A3E3EBB9</accession>
<feature type="domain" description="SpaA-like prealbumin fold" evidence="6">
    <location>
        <begin position="1028"/>
        <end position="1114"/>
    </location>
</feature>
<feature type="chain" id="PRO_5017778804" description="Cna protein B-type domain protein" evidence="4">
    <location>
        <begin position="30"/>
        <end position="1158"/>
    </location>
</feature>
<reference evidence="7 8" key="1">
    <citation type="submission" date="2018-08" db="EMBL/GenBank/DDBJ databases">
        <title>A genome reference for cultivated species of the human gut microbiota.</title>
        <authorList>
            <person name="Zou Y."/>
            <person name="Xue W."/>
            <person name="Luo G."/>
        </authorList>
    </citation>
    <scope>NUCLEOTIDE SEQUENCE [LARGE SCALE GENOMIC DNA]</scope>
    <source>
        <strain evidence="7 8">OM06-4</strain>
    </source>
</reference>